<organism evidence="1 2">
    <name type="scientific">Trichonephila inaurata madagascariensis</name>
    <dbReference type="NCBI Taxonomy" id="2747483"/>
    <lineage>
        <taxon>Eukaryota</taxon>
        <taxon>Metazoa</taxon>
        <taxon>Ecdysozoa</taxon>
        <taxon>Arthropoda</taxon>
        <taxon>Chelicerata</taxon>
        <taxon>Arachnida</taxon>
        <taxon>Araneae</taxon>
        <taxon>Araneomorphae</taxon>
        <taxon>Entelegynae</taxon>
        <taxon>Araneoidea</taxon>
        <taxon>Nephilidae</taxon>
        <taxon>Trichonephila</taxon>
        <taxon>Trichonephila inaurata</taxon>
    </lineage>
</organism>
<dbReference type="Proteomes" id="UP000886998">
    <property type="component" value="Unassembled WGS sequence"/>
</dbReference>
<keyword evidence="2" id="KW-1185">Reference proteome</keyword>
<evidence type="ECO:0000313" key="2">
    <source>
        <dbReference type="Proteomes" id="UP000886998"/>
    </source>
</evidence>
<gene>
    <name evidence="1" type="ORF">TNIN_286591</name>
</gene>
<accession>A0A8X7CN78</accession>
<dbReference type="AlphaFoldDB" id="A0A8X7CN78"/>
<protein>
    <submittedName>
        <fullName evidence="1">Uncharacterized protein</fullName>
    </submittedName>
</protein>
<name>A0A8X7CN78_9ARAC</name>
<proteinExistence type="predicted"/>
<comment type="caution">
    <text evidence="1">The sequence shown here is derived from an EMBL/GenBank/DDBJ whole genome shotgun (WGS) entry which is preliminary data.</text>
</comment>
<evidence type="ECO:0000313" key="1">
    <source>
        <dbReference type="EMBL" id="GFY74256.1"/>
    </source>
</evidence>
<dbReference type="EMBL" id="BMAV01020636">
    <property type="protein sequence ID" value="GFY74256.1"/>
    <property type="molecule type" value="Genomic_DNA"/>
</dbReference>
<reference evidence="1" key="1">
    <citation type="submission" date="2020-08" db="EMBL/GenBank/DDBJ databases">
        <title>Multicomponent nature underlies the extraordinary mechanical properties of spider dragline silk.</title>
        <authorList>
            <person name="Kono N."/>
            <person name="Nakamura H."/>
            <person name="Mori M."/>
            <person name="Yoshida Y."/>
            <person name="Ohtoshi R."/>
            <person name="Malay A.D."/>
            <person name="Moran D.A.P."/>
            <person name="Tomita M."/>
            <person name="Numata K."/>
            <person name="Arakawa K."/>
        </authorList>
    </citation>
    <scope>NUCLEOTIDE SEQUENCE</scope>
</reference>
<sequence>MTVLLSFHGTRKISELLSNAKSNMPLSFIRIDLDSSKGHSWFIRFSRIIPATRNPCSPRLFKRSMLVKCYQNIKSNLKGSQSSPLASPHPEFQEQYHFLHQILYRNREKKYSNIPRFLRVQSLYPKCIGLLG</sequence>